<dbReference type="AlphaFoldDB" id="A0A931EVA6"/>
<proteinExistence type="predicted"/>
<dbReference type="EMBL" id="JADOGI010000013">
    <property type="protein sequence ID" value="MBF8185434.1"/>
    <property type="molecule type" value="Genomic_DNA"/>
</dbReference>
<name>A0A931EVA6_9ACTN</name>
<evidence type="ECO:0000313" key="2">
    <source>
        <dbReference type="Proteomes" id="UP000605361"/>
    </source>
</evidence>
<gene>
    <name evidence="1" type="ORF">ITP53_06715</name>
</gene>
<evidence type="ECO:0008006" key="3">
    <source>
        <dbReference type="Google" id="ProtNLM"/>
    </source>
</evidence>
<dbReference type="Proteomes" id="UP000605361">
    <property type="component" value="Unassembled WGS sequence"/>
</dbReference>
<protein>
    <recommendedName>
        <fullName evidence="3">TetR family transcriptional regulator</fullName>
    </recommendedName>
</protein>
<dbReference type="Gene3D" id="1.10.357.10">
    <property type="entry name" value="Tetracycline Repressor, domain 2"/>
    <property type="match status" value="1"/>
</dbReference>
<dbReference type="RefSeq" id="WP_195894412.1">
    <property type="nucleotide sequence ID" value="NZ_JADOGI010000013.1"/>
</dbReference>
<accession>A0A931EVA6</accession>
<comment type="caution">
    <text evidence="1">The sequence shown here is derived from an EMBL/GenBank/DDBJ whole genome shotgun (WGS) entry which is preliminary data.</text>
</comment>
<keyword evidence="2" id="KW-1185">Reference proteome</keyword>
<organism evidence="1 2">
    <name type="scientific">Nonomuraea cypriaca</name>
    <dbReference type="NCBI Taxonomy" id="1187855"/>
    <lineage>
        <taxon>Bacteria</taxon>
        <taxon>Bacillati</taxon>
        <taxon>Actinomycetota</taxon>
        <taxon>Actinomycetes</taxon>
        <taxon>Streptosporangiales</taxon>
        <taxon>Streptosporangiaceae</taxon>
        <taxon>Nonomuraea</taxon>
    </lineage>
</organism>
<evidence type="ECO:0000313" key="1">
    <source>
        <dbReference type="EMBL" id="MBF8185434.1"/>
    </source>
</evidence>
<reference evidence="1" key="1">
    <citation type="submission" date="2020-11" db="EMBL/GenBank/DDBJ databases">
        <title>Whole-genome analyses of Nonomuraea sp. K274.</title>
        <authorList>
            <person name="Veyisoglu A."/>
        </authorList>
    </citation>
    <scope>NUCLEOTIDE SEQUENCE</scope>
    <source>
        <strain evidence="1">K274</strain>
    </source>
</reference>
<sequence length="55" mass="5861">MTDRGVSPLEADLAAAAAGAALDTMAREWLRTDGPADRLALADRIFTMLRPAFLS</sequence>